<dbReference type="RefSeq" id="WP_076763216.1">
    <property type="nucleotide sequence ID" value="NZ_JARMDZ010000011.1"/>
</dbReference>
<organism evidence="5 6">
    <name type="scientific">Bacillus swezeyi</name>
    <dbReference type="NCBI Taxonomy" id="1925020"/>
    <lineage>
        <taxon>Bacteria</taxon>
        <taxon>Bacillati</taxon>
        <taxon>Bacillota</taxon>
        <taxon>Bacilli</taxon>
        <taxon>Bacillales</taxon>
        <taxon>Bacillaceae</taxon>
        <taxon>Bacillus</taxon>
    </lineage>
</organism>
<dbReference type="Proteomes" id="UP000187367">
    <property type="component" value="Unassembled WGS sequence"/>
</dbReference>
<dbReference type="InterPro" id="IPR058660">
    <property type="entry name" value="WHD_DnaB"/>
</dbReference>
<dbReference type="InterPro" id="IPR006343">
    <property type="entry name" value="DnaB/C_C"/>
</dbReference>
<gene>
    <name evidence="5" type="ORF">BW143_13290</name>
</gene>
<keyword evidence="6" id="KW-1185">Reference proteome</keyword>
<comment type="similarity">
    <text evidence="1">Belongs to the DnaB/DnaD family.</text>
</comment>
<reference evidence="5 6" key="1">
    <citation type="submission" date="2017-01" db="EMBL/GenBank/DDBJ databases">
        <title>Bacillus phylogenomics.</title>
        <authorList>
            <person name="Dunlap C."/>
        </authorList>
    </citation>
    <scope>NUCLEOTIDE SEQUENCE [LARGE SCALE GENOMIC DNA]</scope>
    <source>
        <strain evidence="5 6">NRRL B-41282</strain>
    </source>
</reference>
<comment type="caution">
    <text evidence="5">The sequence shown here is derived from an EMBL/GenBank/DDBJ whole genome shotgun (WGS) entry which is preliminary data.</text>
</comment>
<proteinExistence type="inferred from homology"/>
<feature type="compositionally biased region" description="Polar residues" evidence="2">
    <location>
        <begin position="438"/>
        <end position="450"/>
    </location>
</feature>
<dbReference type="EMBL" id="MTJL01000024">
    <property type="protein sequence ID" value="OMI04829.1"/>
    <property type="molecule type" value="Genomic_DNA"/>
</dbReference>
<accession>A0A1R1RK76</accession>
<feature type="domain" description="DnaB/C C-terminal" evidence="3">
    <location>
        <begin position="338"/>
        <end position="396"/>
    </location>
</feature>
<accession>A0A1R1QJL8</accession>
<evidence type="ECO:0000256" key="2">
    <source>
        <dbReference type="SAM" id="MobiDB-lite"/>
    </source>
</evidence>
<evidence type="ECO:0000313" key="5">
    <source>
        <dbReference type="EMBL" id="OMI04829.1"/>
    </source>
</evidence>
<evidence type="ECO:0000259" key="3">
    <source>
        <dbReference type="Pfam" id="PF07261"/>
    </source>
</evidence>
<evidence type="ECO:0000259" key="4">
    <source>
        <dbReference type="Pfam" id="PF25888"/>
    </source>
</evidence>
<dbReference type="AlphaFoldDB" id="A0A1R1QJL8"/>
<feature type="domain" description="Replicative helicase loading/DNA remodeling protein DnaB N-terminal winged helix" evidence="4">
    <location>
        <begin position="11"/>
        <end position="270"/>
    </location>
</feature>
<name>A0A1R1QJL8_9BACI</name>
<dbReference type="OrthoDB" id="2082007at2"/>
<dbReference type="Pfam" id="PF07261">
    <property type="entry name" value="DnaB_2"/>
    <property type="match status" value="1"/>
</dbReference>
<feature type="region of interest" description="Disordered" evidence="2">
    <location>
        <begin position="416"/>
        <end position="475"/>
    </location>
</feature>
<sequence>MSNYWKDLLPVDPYIVKSHGLLQDLDRQIITLLYQPLIGSFSLGLFFTLWGELEQNRVWGRKSSTHRQLMGTMQINLKTIHAEKEKLEGIGLLKTYMKETEHERLFIYELIPPLRPDEFFQDGMLNVFLYNRVGKARFQQLKEYFAHPSIPEEARDMTRSFNEVFSSVQPSEWKMSEDMADAMELSDDQEFMKEGKSKPISITDNAFDFQLFMAGLSETLIPRKALTDQVKETIKKLAFLYGIEPLQMQSVVMSAVNEHDTITTEALRKAASDWYQIERNGLLPELVDKVQPLKLREHTSEQSPKSSKEDTLIAQLEQVSPRKLLQDIAGGAEPPKADLKIIEEIMLDQKLEPGVINVLIYYVMLKTDMKLSKNYIQKIASHWARKKVQTVREAMQLAKEENRQYLEWAEGKKKQTSRSNKVIREEKLPDWLQESEASESQPDQKQQAAPNNEDFDQQKQMLLEEMKKLKNHSAL</sequence>
<dbReference type="Pfam" id="PF25888">
    <property type="entry name" value="WHD_DnaB"/>
    <property type="match status" value="1"/>
</dbReference>
<evidence type="ECO:0000313" key="6">
    <source>
        <dbReference type="Proteomes" id="UP000187367"/>
    </source>
</evidence>
<dbReference type="Gene3D" id="1.10.10.630">
    <property type="entry name" value="DnaD domain-like"/>
    <property type="match status" value="1"/>
</dbReference>
<dbReference type="InterPro" id="IPR034829">
    <property type="entry name" value="DnaD-like_sf"/>
</dbReference>
<protein>
    <submittedName>
        <fullName evidence="5">Replication initiation and membrane attachment protein</fullName>
    </submittedName>
</protein>
<evidence type="ECO:0000256" key="1">
    <source>
        <dbReference type="ARBA" id="ARBA00093462"/>
    </source>
</evidence>